<keyword evidence="3" id="KW-1185">Reference proteome</keyword>
<organism evidence="2 3">
    <name type="scientific">Paenibacillus flagellatus</name>
    <dbReference type="NCBI Taxonomy" id="2211139"/>
    <lineage>
        <taxon>Bacteria</taxon>
        <taxon>Bacillati</taxon>
        <taxon>Bacillota</taxon>
        <taxon>Bacilli</taxon>
        <taxon>Bacillales</taxon>
        <taxon>Paenibacillaceae</taxon>
        <taxon>Paenibacillus</taxon>
    </lineage>
</organism>
<dbReference type="Pfam" id="PF01170">
    <property type="entry name" value="UPF0020"/>
    <property type="match status" value="1"/>
</dbReference>
<dbReference type="InterPro" id="IPR000241">
    <property type="entry name" value="RlmKL-like_Mtase"/>
</dbReference>
<dbReference type="AlphaFoldDB" id="A0A2V5KJE9"/>
<sequence length="344" mass="37790">MKMKPTLYFATVLPGLEYVLEQEIRMKIADAKVGSVERGKVHFASRSPVEALTKLRTADNLYRLVHRFRVGPHKADLSRIEREIAGLDLARACTERLSPAAFIVNAGRTGKHTYSRFEAAEAAARGVVRRMARWARGTAGAHDVEFRLDLVHEDALFALKLTDASFRYRTDRRVFARAALRPTVAHALVLLSKPEAADRFVDPCCGSGTIVSERLAYPYRRIWGGDASAEAVEAANANIGGRDRVHIRRWDARQLPLDAACADKAAANLPFGRQIAAGANLLELYGGMLAETARVLKPGGLAVVLTDAEPPLLHAAERAGFACVRESILSLKGLHPAVYRLHKR</sequence>
<dbReference type="Proteomes" id="UP000247476">
    <property type="component" value="Unassembled WGS sequence"/>
</dbReference>
<reference evidence="2 3" key="1">
    <citation type="submission" date="2018-05" db="EMBL/GenBank/DDBJ databases">
        <title>Paenibacillus flagellatus sp. nov., isolated from selenium mineral soil.</title>
        <authorList>
            <person name="Dai X."/>
        </authorList>
    </citation>
    <scope>NUCLEOTIDE SEQUENCE [LARGE SCALE GENOMIC DNA]</scope>
    <source>
        <strain evidence="2 3">DXL2</strain>
    </source>
</reference>
<dbReference type="Gene3D" id="3.40.50.150">
    <property type="entry name" value="Vaccinia Virus protein VP39"/>
    <property type="match status" value="1"/>
</dbReference>
<accession>A0A2V5KJE9</accession>
<comment type="caution">
    <text evidence="2">The sequence shown here is derived from an EMBL/GenBank/DDBJ whole genome shotgun (WGS) entry which is preliminary data.</text>
</comment>
<proteinExistence type="predicted"/>
<dbReference type="Gene3D" id="3.30.2130.30">
    <property type="match status" value="1"/>
</dbReference>
<name>A0A2V5KJE9_9BACL</name>
<evidence type="ECO:0000313" key="3">
    <source>
        <dbReference type="Proteomes" id="UP000247476"/>
    </source>
</evidence>
<gene>
    <name evidence="2" type="ORF">DLM86_28925</name>
</gene>
<dbReference type="GO" id="GO:0030488">
    <property type="term" value="P:tRNA methylation"/>
    <property type="evidence" value="ECO:0007669"/>
    <property type="project" value="TreeGrafter"/>
</dbReference>
<dbReference type="EMBL" id="QJVJ01000018">
    <property type="protein sequence ID" value="PYI50527.1"/>
    <property type="molecule type" value="Genomic_DNA"/>
</dbReference>
<dbReference type="InterPro" id="IPR029063">
    <property type="entry name" value="SAM-dependent_MTases_sf"/>
</dbReference>
<dbReference type="CDD" id="cd11715">
    <property type="entry name" value="THUMP_AdoMetMT"/>
    <property type="match status" value="1"/>
</dbReference>
<dbReference type="SUPFAM" id="SSF53335">
    <property type="entry name" value="S-adenosyl-L-methionine-dependent methyltransferases"/>
    <property type="match status" value="1"/>
</dbReference>
<dbReference type="PANTHER" id="PTHR14911:SF13">
    <property type="entry name" value="TRNA (GUANINE(6)-N2)-METHYLTRANSFERASE THUMP3"/>
    <property type="match status" value="1"/>
</dbReference>
<protein>
    <recommendedName>
        <fullName evidence="1">Ribosomal RNA large subunit methyltransferase K/L-like methyltransferase domain-containing protein</fullName>
    </recommendedName>
</protein>
<feature type="domain" description="Ribosomal RNA large subunit methyltransferase K/L-like methyltransferase" evidence="1">
    <location>
        <begin position="171"/>
        <end position="335"/>
    </location>
</feature>
<dbReference type="GO" id="GO:0016423">
    <property type="term" value="F:tRNA (guanine) methyltransferase activity"/>
    <property type="evidence" value="ECO:0007669"/>
    <property type="project" value="TreeGrafter"/>
</dbReference>
<evidence type="ECO:0000259" key="1">
    <source>
        <dbReference type="Pfam" id="PF01170"/>
    </source>
</evidence>
<dbReference type="PANTHER" id="PTHR14911">
    <property type="entry name" value="THUMP DOMAIN-CONTAINING"/>
    <property type="match status" value="1"/>
</dbReference>
<evidence type="ECO:0000313" key="2">
    <source>
        <dbReference type="EMBL" id="PYI50527.1"/>
    </source>
</evidence>